<reference evidence="1" key="2">
    <citation type="submission" date="2021-04" db="EMBL/GenBank/DDBJ databases">
        <authorList>
            <person name="Gilroy R."/>
        </authorList>
    </citation>
    <scope>NUCLEOTIDE SEQUENCE</scope>
    <source>
        <strain evidence="1">CHK195-6426</strain>
    </source>
</reference>
<evidence type="ECO:0000313" key="1">
    <source>
        <dbReference type="EMBL" id="HIW82320.1"/>
    </source>
</evidence>
<reference evidence="1" key="1">
    <citation type="journal article" date="2021" name="PeerJ">
        <title>Extensive microbial diversity within the chicken gut microbiome revealed by metagenomics and culture.</title>
        <authorList>
            <person name="Gilroy R."/>
            <person name="Ravi A."/>
            <person name="Getino M."/>
            <person name="Pursley I."/>
            <person name="Horton D.L."/>
            <person name="Alikhan N.F."/>
            <person name="Baker D."/>
            <person name="Gharbi K."/>
            <person name="Hall N."/>
            <person name="Watson M."/>
            <person name="Adriaenssens E.M."/>
            <person name="Foster-Nyarko E."/>
            <person name="Jarju S."/>
            <person name="Secka A."/>
            <person name="Antonio M."/>
            <person name="Oren A."/>
            <person name="Chaudhuri R.R."/>
            <person name="La Ragione R."/>
            <person name="Hildebrand F."/>
            <person name="Pallen M.J."/>
        </authorList>
    </citation>
    <scope>NUCLEOTIDE SEQUENCE</scope>
    <source>
        <strain evidence="1">CHK195-6426</strain>
    </source>
</reference>
<name>A0A9D1UDC3_9FIRM</name>
<dbReference type="EMBL" id="DXGH01000071">
    <property type="protein sequence ID" value="HIW82320.1"/>
    <property type="molecule type" value="Genomic_DNA"/>
</dbReference>
<proteinExistence type="predicted"/>
<dbReference type="AlphaFoldDB" id="A0A9D1UDC3"/>
<gene>
    <name evidence="1" type="ORF">H9742_12520</name>
</gene>
<comment type="caution">
    <text evidence="1">The sequence shown here is derived from an EMBL/GenBank/DDBJ whole genome shotgun (WGS) entry which is preliminary data.</text>
</comment>
<dbReference type="Proteomes" id="UP000824265">
    <property type="component" value="Unassembled WGS sequence"/>
</dbReference>
<protein>
    <submittedName>
        <fullName evidence="1">Uncharacterized protein</fullName>
    </submittedName>
</protein>
<accession>A0A9D1UDC3</accession>
<sequence>MNTVWIILFSLFLSTAQISLDAVKPDRLPAEEANENAAASPFTVPISATSRYGEVFITPDPYGSGYKLTYLKGEETDYCKITCLNGSLSGHFLDGGGELSYFPAQGKDRDISGRNPNSVDVLSIEYFDKNDRLTAFHSKVIYEDLYGGLYFGSDLTP</sequence>
<evidence type="ECO:0000313" key="2">
    <source>
        <dbReference type="Proteomes" id="UP000824265"/>
    </source>
</evidence>
<organism evidence="1 2">
    <name type="scientific">Candidatus Acetatifactor stercoripullorum</name>
    <dbReference type="NCBI Taxonomy" id="2838414"/>
    <lineage>
        <taxon>Bacteria</taxon>
        <taxon>Bacillati</taxon>
        <taxon>Bacillota</taxon>
        <taxon>Clostridia</taxon>
        <taxon>Lachnospirales</taxon>
        <taxon>Lachnospiraceae</taxon>
        <taxon>Acetatifactor</taxon>
    </lineage>
</organism>